<proteinExistence type="predicted"/>
<organism evidence="1 2">
    <name type="scientific">Rhabditophanes sp. KR3021</name>
    <dbReference type="NCBI Taxonomy" id="114890"/>
    <lineage>
        <taxon>Eukaryota</taxon>
        <taxon>Metazoa</taxon>
        <taxon>Ecdysozoa</taxon>
        <taxon>Nematoda</taxon>
        <taxon>Chromadorea</taxon>
        <taxon>Rhabditida</taxon>
        <taxon>Tylenchina</taxon>
        <taxon>Panagrolaimomorpha</taxon>
        <taxon>Strongyloidoidea</taxon>
        <taxon>Alloionematidae</taxon>
        <taxon>Rhabditophanes</taxon>
    </lineage>
</organism>
<evidence type="ECO:0000313" key="2">
    <source>
        <dbReference type="WBParaSite" id="RSKR_0000373000.1"/>
    </source>
</evidence>
<reference evidence="2" key="1">
    <citation type="submission" date="2016-11" db="UniProtKB">
        <authorList>
            <consortium name="WormBaseParasite"/>
        </authorList>
    </citation>
    <scope>IDENTIFICATION</scope>
    <source>
        <strain evidence="2">KR3021</strain>
    </source>
</reference>
<accession>A0AC35TTM3</accession>
<dbReference type="Proteomes" id="UP000095286">
    <property type="component" value="Unplaced"/>
</dbReference>
<dbReference type="WBParaSite" id="RSKR_0000373000.1">
    <property type="protein sequence ID" value="RSKR_0000373000.1"/>
    <property type="gene ID" value="RSKR_0000373000"/>
</dbReference>
<sequence>MKIAGISNDQNLVQKNKETVSEEAGSEKLKFRHYDAESKDPVQIRVCQHYYNQHKFQTVDFVKKMHKKWLCFEHASLSIMDCLNLLNDLVDESDPDTEDANVVHAFQTAERLRQKYPELQWLHLAGLIHDMGKVMSVWGEAQYAVTGDTYPVGCYPAASIVYGIESFIGNGDINNPEYNTELGMYEEKCGIDKLLMTWSHDEYLYQVLTNHAKCSLPYEALFAIRFHSFYPYHSFGEYTQFETEENFKLRPAIDMLNSCDLYSKYDEKPDIDALKPYYQSLIDKYIPGIIKW</sequence>
<protein>
    <submittedName>
        <fullName evidence="2">Inositol oxygenase</fullName>
    </submittedName>
</protein>
<name>A0AC35TTM3_9BILA</name>
<evidence type="ECO:0000313" key="1">
    <source>
        <dbReference type="Proteomes" id="UP000095286"/>
    </source>
</evidence>